<dbReference type="PANTHER" id="PTHR24221:SF645">
    <property type="entry name" value="LP14331P"/>
    <property type="match status" value="1"/>
</dbReference>
<evidence type="ECO:0000256" key="6">
    <source>
        <dbReference type="ARBA" id="ARBA00022741"/>
    </source>
</evidence>
<keyword evidence="5" id="KW-0677">Repeat</keyword>
<evidence type="ECO:0000256" key="1">
    <source>
        <dbReference type="ARBA" id="ARBA00004141"/>
    </source>
</evidence>
<evidence type="ECO:0000256" key="8">
    <source>
        <dbReference type="ARBA" id="ARBA00022967"/>
    </source>
</evidence>
<evidence type="ECO:0000256" key="9">
    <source>
        <dbReference type="ARBA" id="ARBA00022989"/>
    </source>
</evidence>
<dbReference type="Proteomes" id="UP000281553">
    <property type="component" value="Unassembled WGS sequence"/>
</dbReference>
<dbReference type="InterPro" id="IPR036640">
    <property type="entry name" value="ABC1_TM_sf"/>
</dbReference>
<dbReference type="InterPro" id="IPR003439">
    <property type="entry name" value="ABC_transporter-like_ATP-bd"/>
</dbReference>
<dbReference type="PROSITE" id="PS00211">
    <property type="entry name" value="ABC_TRANSPORTER_1"/>
    <property type="match status" value="1"/>
</dbReference>
<keyword evidence="11" id="KW-0325">Glycoprotein</keyword>
<protein>
    <recommendedName>
        <fullName evidence="17">ABC transporter domain-containing protein</fullName>
    </recommendedName>
</protein>
<evidence type="ECO:0000313" key="15">
    <source>
        <dbReference type="EMBL" id="VDK76396.1"/>
    </source>
</evidence>
<dbReference type="PROSITE" id="PS50893">
    <property type="entry name" value="ABC_TRANSPORTER_2"/>
    <property type="match status" value="1"/>
</dbReference>
<keyword evidence="7" id="KW-0067">ATP-binding</keyword>
<keyword evidence="9 12" id="KW-1133">Transmembrane helix</keyword>
<evidence type="ECO:0000256" key="5">
    <source>
        <dbReference type="ARBA" id="ARBA00022737"/>
    </source>
</evidence>
<dbReference type="EMBL" id="UYRU01042568">
    <property type="protein sequence ID" value="VDK76396.1"/>
    <property type="molecule type" value="Genomic_DNA"/>
</dbReference>
<comment type="similarity">
    <text evidence="2">Belongs to the ABC transporter superfamily. ABCB family. Multidrug resistance exporter (TC 3.A.1.201) subfamily.</text>
</comment>
<dbReference type="PROSITE" id="PS50929">
    <property type="entry name" value="ABC_TM1F"/>
    <property type="match status" value="1"/>
</dbReference>
<dbReference type="GO" id="GO:0140359">
    <property type="term" value="F:ABC-type transporter activity"/>
    <property type="evidence" value="ECO:0007669"/>
    <property type="project" value="InterPro"/>
</dbReference>
<dbReference type="AlphaFoldDB" id="A0A3P6SN86"/>
<accession>A0A3P6SN86</accession>
<evidence type="ECO:0000259" key="14">
    <source>
        <dbReference type="PROSITE" id="PS50929"/>
    </source>
</evidence>
<evidence type="ECO:0000313" key="16">
    <source>
        <dbReference type="Proteomes" id="UP000281553"/>
    </source>
</evidence>
<dbReference type="SUPFAM" id="SSF52540">
    <property type="entry name" value="P-loop containing nucleoside triphosphate hydrolases"/>
    <property type="match status" value="1"/>
</dbReference>
<feature type="transmembrane region" description="Helical" evidence="12">
    <location>
        <begin position="71"/>
        <end position="94"/>
    </location>
</feature>
<dbReference type="SMART" id="SM00382">
    <property type="entry name" value="AAA"/>
    <property type="match status" value="1"/>
</dbReference>
<keyword evidence="16" id="KW-1185">Reference proteome</keyword>
<dbReference type="GO" id="GO:0005524">
    <property type="term" value="F:ATP binding"/>
    <property type="evidence" value="ECO:0007669"/>
    <property type="project" value="UniProtKB-KW"/>
</dbReference>
<feature type="domain" description="ABC transporter" evidence="13">
    <location>
        <begin position="301"/>
        <end position="540"/>
    </location>
</feature>
<dbReference type="GO" id="GO:0016887">
    <property type="term" value="F:ATP hydrolysis activity"/>
    <property type="evidence" value="ECO:0007669"/>
    <property type="project" value="InterPro"/>
</dbReference>
<gene>
    <name evidence="15" type="ORF">DILT_LOCUS2746</name>
</gene>
<dbReference type="InterPro" id="IPR027417">
    <property type="entry name" value="P-loop_NTPase"/>
</dbReference>
<evidence type="ECO:0000256" key="3">
    <source>
        <dbReference type="ARBA" id="ARBA00022448"/>
    </source>
</evidence>
<dbReference type="InterPro" id="IPR003593">
    <property type="entry name" value="AAA+_ATPase"/>
</dbReference>
<dbReference type="SUPFAM" id="SSF90123">
    <property type="entry name" value="ABC transporter transmembrane region"/>
    <property type="match status" value="2"/>
</dbReference>
<evidence type="ECO:0000259" key="13">
    <source>
        <dbReference type="PROSITE" id="PS50893"/>
    </source>
</evidence>
<keyword evidence="3" id="KW-0813">Transport</keyword>
<dbReference type="GO" id="GO:0016020">
    <property type="term" value="C:membrane"/>
    <property type="evidence" value="ECO:0007669"/>
    <property type="project" value="UniProtKB-SubCell"/>
</dbReference>
<feature type="transmembrane region" description="Helical" evidence="12">
    <location>
        <begin position="211"/>
        <end position="231"/>
    </location>
</feature>
<evidence type="ECO:0000256" key="12">
    <source>
        <dbReference type="SAM" id="Phobius"/>
    </source>
</evidence>
<dbReference type="Pfam" id="PF00005">
    <property type="entry name" value="ABC_tran"/>
    <property type="match status" value="1"/>
</dbReference>
<keyword evidence="8" id="KW-1278">Translocase</keyword>
<sequence>MQFLQEMAWFDRVENQAGILTARLATEVQSLGKVTGTQLGVVVESFTLVVSSLIIAFTYNWKLALLNITFFPIVVIGGALQVSLFIPLFTGFVYSKKVFVQLTKIERVTETDLSENRTPEGVVIPNSSFAAEIAATLKFRARVSPMRQMNRGAGQNACKGADIAQEAFSANRTVVSLGLQPYMYEKFKEASAPTAKELYVGSGLFASVHSMANSIVFFQFAAFFYVSAILYDAGEVGILAIFRIFASINFAAQGLGRAASLATDFKSAHSNIKRTLATIERTTEMDANVGASPETPLSGSIEFRNVYFRYPARRNILILKAKPNTSNALVGTSGCGKSTIIQLVQRLYDVDERGPDSGIFVDGMDLRSLSPNWIRDQIGIVSQEPNLFDVSIRENIAYGLNKKEPSMDQIIEAAKQANVHEFIEGLPEGYETRVGAGGSLLSGGQKQRVAIARALIRKPRLLLLDEATSALDVDSERIVQATLDTAMQAGSRTSLVVAHRLTTVENCDAIVVLSNGRKIECGPPQALMQAKGAYYALHNVDAAATNH</sequence>
<organism evidence="15 16">
    <name type="scientific">Dibothriocephalus latus</name>
    <name type="common">Fish tapeworm</name>
    <name type="synonym">Diphyllobothrium latum</name>
    <dbReference type="NCBI Taxonomy" id="60516"/>
    <lineage>
        <taxon>Eukaryota</taxon>
        <taxon>Metazoa</taxon>
        <taxon>Spiralia</taxon>
        <taxon>Lophotrochozoa</taxon>
        <taxon>Platyhelminthes</taxon>
        <taxon>Cestoda</taxon>
        <taxon>Eucestoda</taxon>
        <taxon>Diphyllobothriidea</taxon>
        <taxon>Diphyllobothriidae</taxon>
        <taxon>Dibothriocephalus</taxon>
    </lineage>
</organism>
<evidence type="ECO:0000256" key="11">
    <source>
        <dbReference type="ARBA" id="ARBA00023180"/>
    </source>
</evidence>
<feature type="domain" description="ABC transmembrane type-1" evidence="14">
    <location>
        <begin position="5"/>
        <end position="267"/>
    </location>
</feature>
<evidence type="ECO:0008006" key="17">
    <source>
        <dbReference type="Google" id="ProtNLM"/>
    </source>
</evidence>
<evidence type="ECO:0000256" key="7">
    <source>
        <dbReference type="ARBA" id="ARBA00022840"/>
    </source>
</evidence>
<keyword evidence="10 12" id="KW-0472">Membrane</keyword>
<dbReference type="Pfam" id="PF00664">
    <property type="entry name" value="ABC_membrane"/>
    <property type="match status" value="2"/>
</dbReference>
<evidence type="ECO:0000256" key="10">
    <source>
        <dbReference type="ARBA" id="ARBA00023136"/>
    </source>
</evidence>
<evidence type="ECO:0000256" key="2">
    <source>
        <dbReference type="ARBA" id="ARBA00007577"/>
    </source>
</evidence>
<dbReference type="Gene3D" id="1.20.1560.10">
    <property type="entry name" value="ABC transporter type 1, transmembrane domain"/>
    <property type="match status" value="2"/>
</dbReference>
<reference evidence="15 16" key="1">
    <citation type="submission" date="2018-11" db="EMBL/GenBank/DDBJ databases">
        <authorList>
            <consortium name="Pathogen Informatics"/>
        </authorList>
    </citation>
    <scope>NUCLEOTIDE SEQUENCE [LARGE SCALE GENOMIC DNA]</scope>
</reference>
<dbReference type="InterPro" id="IPR011527">
    <property type="entry name" value="ABC1_TM_dom"/>
</dbReference>
<dbReference type="InterPro" id="IPR017871">
    <property type="entry name" value="ABC_transporter-like_CS"/>
</dbReference>
<name>A0A3P6SN86_DIBLA</name>
<proteinExistence type="inferred from homology"/>
<dbReference type="Gene3D" id="3.40.50.300">
    <property type="entry name" value="P-loop containing nucleotide triphosphate hydrolases"/>
    <property type="match status" value="1"/>
</dbReference>
<dbReference type="OrthoDB" id="6500128at2759"/>
<feature type="transmembrane region" description="Helical" evidence="12">
    <location>
        <begin position="39"/>
        <end position="59"/>
    </location>
</feature>
<evidence type="ECO:0000256" key="4">
    <source>
        <dbReference type="ARBA" id="ARBA00022692"/>
    </source>
</evidence>
<dbReference type="PANTHER" id="PTHR24221">
    <property type="entry name" value="ATP-BINDING CASSETTE SUB-FAMILY B"/>
    <property type="match status" value="1"/>
</dbReference>
<keyword evidence="4 12" id="KW-0812">Transmembrane</keyword>
<keyword evidence="6" id="KW-0547">Nucleotide-binding</keyword>
<comment type="subcellular location">
    <subcellularLocation>
        <location evidence="1">Membrane</location>
        <topology evidence="1">Multi-pass membrane protein</topology>
    </subcellularLocation>
</comment>
<dbReference type="InterPro" id="IPR039421">
    <property type="entry name" value="Type_1_exporter"/>
</dbReference>
<dbReference type="FunFam" id="3.40.50.300:FF:000479">
    <property type="entry name" value="Multidrug resistance protein 1A"/>
    <property type="match status" value="1"/>
</dbReference>